<feature type="compositionally biased region" description="Basic and acidic residues" evidence="1">
    <location>
        <begin position="1737"/>
        <end position="1746"/>
    </location>
</feature>
<feature type="compositionally biased region" description="Basic residues" evidence="1">
    <location>
        <begin position="1110"/>
        <end position="1126"/>
    </location>
</feature>
<feature type="compositionally biased region" description="Polar residues" evidence="1">
    <location>
        <begin position="337"/>
        <end position="346"/>
    </location>
</feature>
<feature type="compositionally biased region" description="Low complexity" evidence="1">
    <location>
        <begin position="1173"/>
        <end position="1188"/>
    </location>
</feature>
<feature type="compositionally biased region" description="Basic residues" evidence="1">
    <location>
        <begin position="1747"/>
        <end position="1756"/>
    </location>
</feature>
<feature type="region of interest" description="Disordered" evidence="1">
    <location>
        <begin position="1052"/>
        <end position="1194"/>
    </location>
</feature>
<feature type="compositionally biased region" description="Low complexity" evidence="1">
    <location>
        <begin position="1514"/>
        <end position="1528"/>
    </location>
</feature>
<feature type="compositionally biased region" description="Basic and acidic residues" evidence="1">
    <location>
        <begin position="1"/>
        <end position="11"/>
    </location>
</feature>
<feature type="compositionally biased region" description="Low complexity" evidence="1">
    <location>
        <begin position="963"/>
        <end position="983"/>
    </location>
</feature>
<feature type="compositionally biased region" description="Basic and acidic residues" evidence="1">
    <location>
        <begin position="1128"/>
        <end position="1145"/>
    </location>
</feature>
<feature type="region of interest" description="Disordered" evidence="1">
    <location>
        <begin position="1737"/>
        <end position="1756"/>
    </location>
</feature>
<gene>
    <name evidence="2" type="ORF">FRACYDRAFT_240078</name>
</gene>
<keyword evidence="3" id="KW-1185">Reference proteome</keyword>
<feature type="region of interest" description="Disordered" evidence="1">
    <location>
        <begin position="326"/>
        <end position="444"/>
    </location>
</feature>
<feature type="region of interest" description="Disordered" evidence="1">
    <location>
        <begin position="1448"/>
        <end position="1528"/>
    </location>
</feature>
<feature type="compositionally biased region" description="Polar residues" evidence="1">
    <location>
        <begin position="570"/>
        <end position="594"/>
    </location>
</feature>
<dbReference type="InParanoid" id="A0A1E7FB28"/>
<evidence type="ECO:0000256" key="1">
    <source>
        <dbReference type="SAM" id="MobiDB-lite"/>
    </source>
</evidence>
<accession>A0A1E7FB28</accession>
<feature type="compositionally biased region" description="Low complexity" evidence="1">
    <location>
        <begin position="1482"/>
        <end position="1500"/>
    </location>
</feature>
<reference evidence="2 3" key="1">
    <citation type="submission" date="2016-09" db="EMBL/GenBank/DDBJ databases">
        <title>Extensive genetic diversity and differential bi-allelic expression allows diatom success in the polar Southern Ocean.</title>
        <authorList>
            <consortium name="DOE Joint Genome Institute"/>
            <person name="Mock T."/>
            <person name="Otillar R.P."/>
            <person name="Strauss J."/>
            <person name="Dupont C."/>
            <person name="Frickenhaus S."/>
            <person name="Maumus F."/>
            <person name="Mcmullan M."/>
            <person name="Sanges R."/>
            <person name="Schmutz J."/>
            <person name="Toseland A."/>
            <person name="Valas R."/>
            <person name="Veluchamy A."/>
            <person name="Ward B.J."/>
            <person name="Allen A."/>
            <person name="Barry K."/>
            <person name="Falciatore A."/>
            <person name="Ferrante M."/>
            <person name="Fortunato A.E."/>
            <person name="Gloeckner G."/>
            <person name="Gruber A."/>
            <person name="Hipkin R."/>
            <person name="Janech M."/>
            <person name="Kroth P."/>
            <person name="Leese F."/>
            <person name="Lindquist E."/>
            <person name="Lyon B.R."/>
            <person name="Martin J."/>
            <person name="Mayer C."/>
            <person name="Parker M."/>
            <person name="Quesneville H."/>
            <person name="Raymond J."/>
            <person name="Uhlig C."/>
            <person name="Valentin K.U."/>
            <person name="Worden A.Z."/>
            <person name="Armbrust E.V."/>
            <person name="Bowler C."/>
            <person name="Green B."/>
            <person name="Moulton V."/>
            <person name="Van Oosterhout C."/>
            <person name="Grigoriev I."/>
        </authorList>
    </citation>
    <scope>NUCLEOTIDE SEQUENCE [LARGE SCALE GENOMIC DNA]</scope>
    <source>
        <strain evidence="2 3">CCMP1102</strain>
    </source>
</reference>
<dbReference type="OrthoDB" id="10621120at2759"/>
<name>A0A1E7FB28_9STRA</name>
<feature type="compositionally biased region" description="Polar residues" evidence="1">
    <location>
        <begin position="56"/>
        <end position="85"/>
    </location>
</feature>
<protein>
    <recommendedName>
        <fullName evidence="4">PH domain-containing protein</fullName>
    </recommendedName>
</protein>
<evidence type="ECO:0000313" key="2">
    <source>
        <dbReference type="EMBL" id="OEU15392.1"/>
    </source>
</evidence>
<feature type="region of interest" description="Disordered" evidence="1">
    <location>
        <begin position="570"/>
        <end position="625"/>
    </location>
</feature>
<feature type="region of interest" description="Disordered" evidence="1">
    <location>
        <begin position="1403"/>
        <end position="1430"/>
    </location>
</feature>
<dbReference type="KEGG" id="fcy:FRACYDRAFT_240078"/>
<sequence length="1756" mass="190486">MSSLSVKDRAKMFGNLASPSHDRPERSYHQMGSVVSKSPFKTSASPRPKSVAPAFLTSNTPKSSVPFSPGSSYQKQKLQTPSYASSPGRKKSLDWPVEDGIPVPSASKKKMLPENMPPVILPSSKLQNSPSPFKVLQNRDHIVRQTSSPRMNKAMMKVESFPLKIPQKKEKQSKYTSPVMEVESSPLKIPQKKEKQFKYTSPVIRSSAKMLQSKVADSSSYSQAKFSKNSSSSDNDNENKIPTNDSTSHRGKSSRALRLMRAKRNGASSPSPLIETGLKQCLKAAEVVMQEEKSEAGASDVSSRSSLSNTELSEIATRALEMSKSKMKNGLNETKRPSSTRNNSQTDARRALLNLTMMKKKVPNASRKSIGDGGASERLGVKASRAVAMKNSSKRRGGSESGAKTSYEIQRTSSLQSNESGRSRRSEHPAFAGRPSPRGKNASNVSSAHILASFRQFNATRSSPLPSHQQVKTVSMAKNGIADGNQGTVLEVINSSSFESAESLDQNETMHSISGRQAESMHSTGGMMNSTSGTSHFYQMGRLHVTARNNCNDTCVSSLSSNTNQSIMSQSIASRSIASKRQSPANKRTQNSSFLLDPTPEYSTQTMRSEMSAPVLSPGPSNRSAHSFANSIISASPRAGPRSPTFSDPSDSSFMEALLEMNSSSQESTGCSAEILDAALLAAVEDMEIIDSPKKNPNKVMKPVNTNTIVKKSYMAAAISILPSTSGRSHSPPGFVFNDSDETDVLAPPDPVGKEEFALADAVSVPDIDSKLEDNSFHVELKQGILKIDSSVDIEDGNQNNEVAHEKQGSSSTKQTVSTSIRSGMSSIQNGPVILIANPDSAFESVGQEPFEGSTSIRAGLSGLKNDTDNSISIHTEYMIDVAKNTSITPQHVIQEIEAAKNEGSGGDILTQKIPVIFSPQIPDTIEEENEAKSTQKSTTSIKEDQTSFSGLKVKYTATTDESSAGKATGSGGSSSYKISSDDSGNDTGFDDPVVSANRKLLPPIQTEDVGGEEASNNGTSLLTPASRSSRAWQGNFGKSIGNAIKNVLAKASPRAGVPVTTPSGFTSSRHSRHQELDESEGLFSLDDDDDDDIFGGLEDNFAEQPKTLTKPKKKKINMKTPKQKNVKSIEKNKDRSRRSNESAGRRKTPQSDTRRSGDIKILGNALPEQHSRASSSPSAAAGTYSSSLYSNDRSGTVVDESEVVHNVNSDITSSLIDGPISGPNPFRKAMTEATKMLDFGENFGEKNNEMEITRDKMTKSPISISKSSRRSRTSLSKTFVEATVMEEEMDNLPNERNLCGNLLSGTKNEAELRPKEEEDILDVQEEEDDDEEKKAVSSMFLNFGCGFVDPCGGFASLCTPGNKVDDPVKETVLGDDSGSSHSGLTSLEKKVWNEWDRLNDSVIGSPKADTEFTDKSSVDRKDDHDKKREAARDKLLDIASVALSSHLSGKSGESTMIEDDQFTIEDDQFTKNTTTEEPTVAASGSTESSTTKESGSGASDHSSGTEESGDYLGSTSEESSDGYSSEYSSGLKTDFISEGPSHFSDAECVVSTTVMTTPTAGPILLSFSQRSLMEKFSKQLIAVGVQVLKLNTRKQWQTRYFTVSNEQIALSAHEAISKTGEIAQCPKALLWLKKFSPQTGGYGLMNIDKNGHGGMLLVDLVEIQVSDSKDDMLEHPIPKKLMDRFQNSVLVTLKYKMSGFLRSIEFRCKDNDEAQFLCTCMRVIRDLLRRERSLRQKLSKQESNKKKTQSSLRKK</sequence>
<feature type="compositionally biased region" description="Polar residues" evidence="1">
    <location>
        <begin position="402"/>
        <end position="420"/>
    </location>
</feature>
<feature type="region of interest" description="Disordered" evidence="1">
    <location>
        <begin position="1"/>
        <end position="114"/>
    </location>
</feature>
<feature type="compositionally biased region" description="Acidic residues" evidence="1">
    <location>
        <begin position="1078"/>
        <end position="1094"/>
    </location>
</feature>
<feature type="compositionally biased region" description="Low complexity" evidence="1">
    <location>
        <begin position="302"/>
        <end position="312"/>
    </location>
</feature>
<feature type="compositionally biased region" description="Polar residues" evidence="1">
    <location>
        <begin position="1015"/>
        <end position="1033"/>
    </location>
</feature>
<feature type="region of interest" description="Disordered" evidence="1">
    <location>
        <begin position="960"/>
        <end position="1037"/>
    </location>
</feature>
<evidence type="ECO:0008006" key="4">
    <source>
        <dbReference type="Google" id="ProtNLM"/>
    </source>
</evidence>
<feature type="compositionally biased region" description="Polar residues" evidence="1">
    <location>
        <begin position="33"/>
        <end position="45"/>
    </location>
</feature>
<feature type="region of interest" description="Disordered" evidence="1">
    <location>
        <begin position="293"/>
        <end position="312"/>
    </location>
</feature>
<feature type="compositionally biased region" description="Basic and acidic residues" evidence="1">
    <location>
        <begin position="1409"/>
        <end position="1430"/>
    </location>
</feature>
<feature type="region of interest" description="Disordered" evidence="1">
    <location>
        <begin position="215"/>
        <end position="255"/>
    </location>
</feature>
<dbReference type="Proteomes" id="UP000095751">
    <property type="component" value="Unassembled WGS sequence"/>
</dbReference>
<dbReference type="EMBL" id="KV784359">
    <property type="protein sequence ID" value="OEU15392.1"/>
    <property type="molecule type" value="Genomic_DNA"/>
</dbReference>
<organism evidence="2 3">
    <name type="scientific">Fragilariopsis cylindrus CCMP1102</name>
    <dbReference type="NCBI Taxonomy" id="635003"/>
    <lineage>
        <taxon>Eukaryota</taxon>
        <taxon>Sar</taxon>
        <taxon>Stramenopiles</taxon>
        <taxon>Ochrophyta</taxon>
        <taxon>Bacillariophyta</taxon>
        <taxon>Bacillariophyceae</taxon>
        <taxon>Bacillariophycidae</taxon>
        <taxon>Bacillariales</taxon>
        <taxon>Bacillariaceae</taxon>
        <taxon>Fragilariopsis</taxon>
    </lineage>
</organism>
<feature type="compositionally biased region" description="Low complexity" evidence="1">
    <location>
        <begin position="217"/>
        <end position="234"/>
    </location>
</feature>
<feature type="region of interest" description="Disordered" evidence="1">
    <location>
        <begin position="168"/>
        <end position="187"/>
    </location>
</feature>
<proteinExistence type="predicted"/>
<feature type="compositionally biased region" description="Acidic residues" evidence="1">
    <location>
        <begin position="1457"/>
        <end position="1468"/>
    </location>
</feature>
<evidence type="ECO:0000313" key="3">
    <source>
        <dbReference type="Proteomes" id="UP000095751"/>
    </source>
</evidence>